<name>A4U0L0_9PROT</name>
<dbReference type="AlphaFoldDB" id="A4U0L0"/>
<accession>A4U0L0</accession>
<dbReference type="GO" id="GO:0000160">
    <property type="term" value="P:phosphorelay signal transduction system"/>
    <property type="evidence" value="ECO:0007669"/>
    <property type="project" value="InterPro"/>
</dbReference>
<dbReference type="EMBL" id="CU459003">
    <property type="protein sequence ID" value="CAM76417.1"/>
    <property type="molecule type" value="Genomic_DNA"/>
</dbReference>
<sequence length="125" mass="13535">MAGGDALPDGLDCEALARAEAALESLSRDYPRWLRADLAAARACLTPSLDPDRLYTILHDIKGQATTFGYPLISRISQHLCRMLTDKAPPPDHIIPLLDAMESVVDHDLTGDGGAMGRELLARLD</sequence>
<organism evidence="1">
    <name type="scientific">Magnetospirillum gryphiswaldense</name>
    <dbReference type="NCBI Taxonomy" id="55518"/>
    <lineage>
        <taxon>Bacteria</taxon>
        <taxon>Pseudomonadati</taxon>
        <taxon>Pseudomonadota</taxon>
        <taxon>Alphaproteobacteria</taxon>
        <taxon>Rhodospirillales</taxon>
        <taxon>Rhodospirillaceae</taxon>
        <taxon>Magnetospirillum</taxon>
    </lineage>
</organism>
<reference evidence="1" key="1">
    <citation type="journal article" date="2007" name="J. Bacteriol.">
        <title>Comparative genome analysis of four magnetotactic bacteria reveals a complex set of group-specific genes implicated in magnetosome biomineralization and function.</title>
        <authorList>
            <person name="Richter M."/>
            <person name="Kube M."/>
            <person name="Bazylinski D.A."/>
            <person name="Lombardot T."/>
            <person name="Gloeckner F.O."/>
            <person name="Reinhardt R."/>
            <person name="Schueler D."/>
        </authorList>
    </citation>
    <scope>NUCLEOTIDE SEQUENCE</scope>
    <source>
        <strain evidence="1">MSR-1</strain>
    </source>
</reference>
<proteinExistence type="predicted"/>
<gene>
    <name evidence="1" type="ORF">MGR_1309</name>
</gene>
<dbReference type="GO" id="GO:0016301">
    <property type="term" value="F:kinase activity"/>
    <property type="evidence" value="ECO:0007669"/>
    <property type="project" value="UniProtKB-KW"/>
</dbReference>
<protein>
    <submittedName>
        <fullName evidence="1">Chemotaxis protein histidine kinase and related kinases</fullName>
    </submittedName>
</protein>
<keyword evidence="1" id="KW-0808">Transferase</keyword>
<keyword evidence="1" id="KW-0418">Kinase</keyword>
<dbReference type="InterPro" id="IPR036641">
    <property type="entry name" value="HPT_dom_sf"/>
</dbReference>
<dbReference type="SUPFAM" id="SSF47226">
    <property type="entry name" value="Histidine-containing phosphotransfer domain, HPT domain"/>
    <property type="match status" value="1"/>
</dbReference>
<dbReference type="RefSeq" id="WP_106002896.1">
    <property type="nucleotide sequence ID" value="NZ_CP027527.1"/>
</dbReference>
<evidence type="ECO:0000313" key="1">
    <source>
        <dbReference type="EMBL" id="CAM76417.1"/>
    </source>
</evidence>